<evidence type="ECO:0000313" key="2">
    <source>
        <dbReference type="EMBL" id="PIN19308.1"/>
    </source>
</evidence>
<organism evidence="2 3">
    <name type="scientific">Handroanthus impetiginosus</name>
    <dbReference type="NCBI Taxonomy" id="429701"/>
    <lineage>
        <taxon>Eukaryota</taxon>
        <taxon>Viridiplantae</taxon>
        <taxon>Streptophyta</taxon>
        <taxon>Embryophyta</taxon>
        <taxon>Tracheophyta</taxon>
        <taxon>Spermatophyta</taxon>
        <taxon>Magnoliopsida</taxon>
        <taxon>eudicotyledons</taxon>
        <taxon>Gunneridae</taxon>
        <taxon>Pentapetalae</taxon>
        <taxon>asterids</taxon>
        <taxon>lamiids</taxon>
        <taxon>Lamiales</taxon>
        <taxon>Bignoniaceae</taxon>
        <taxon>Crescentiina</taxon>
        <taxon>Tabebuia alliance</taxon>
        <taxon>Handroanthus</taxon>
    </lineage>
</organism>
<reference evidence="3" key="1">
    <citation type="journal article" date="2018" name="Gigascience">
        <title>Genome assembly of the Pink Ipe (Handroanthus impetiginosus, Bignoniaceae), a highly valued, ecologically keystone Neotropical timber forest tree.</title>
        <authorList>
            <person name="Silva-Junior O.B."/>
            <person name="Grattapaglia D."/>
            <person name="Novaes E."/>
            <person name="Collevatti R.G."/>
        </authorList>
    </citation>
    <scope>NUCLEOTIDE SEQUENCE [LARGE SCALE GENOMIC DNA]</scope>
    <source>
        <strain evidence="3">cv. UFG-1</strain>
    </source>
</reference>
<dbReference type="GO" id="GO:0005737">
    <property type="term" value="C:cytoplasm"/>
    <property type="evidence" value="ECO:0007669"/>
    <property type="project" value="TreeGrafter"/>
</dbReference>
<dbReference type="AlphaFoldDB" id="A0A2G9HP51"/>
<dbReference type="InterPro" id="IPR029063">
    <property type="entry name" value="SAM-dependent_MTases_sf"/>
</dbReference>
<evidence type="ECO:0000259" key="1">
    <source>
        <dbReference type="Pfam" id="PF10354"/>
    </source>
</evidence>
<dbReference type="GO" id="GO:0070042">
    <property type="term" value="F:rRNA (uridine-N3-)-methyltransferase activity"/>
    <property type="evidence" value="ECO:0007669"/>
    <property type="project" value="InterPro"/>
</dbReference>
<dbReference type="OrthoDB" id="273345at2759"/>
<evidence type="ECO:0000313" key="3">
    <source>
        <dbReference type="Proteomes" id="UP000231279"/>
    </source>
</evidence>
<dbReference type="Proteomes" id="UP000231279">
    <property type="component" value="Unassembled WGS sequence"/>
</dbReference>
<proteinExistence type="predicted"/>
<protein>
    <recommendedName>
        <fullName evidence="1">25S rRNA (uridine-N(3))-methyltransferase BMT5-like domain-containing protein</fullName>
    </recommendedName>
</protein>
<accession>A0A2G9HP51</accession>
<name>A0A2G9HP51_9LAMI</name>
<keyword evidence="3" id="KW-1185">Reference proteome</keyword>
<dbReference type="FunFam" id="3.40.50.150:FF:000440">
    <property type="entry name" value="Os09g0479300 protein"/>
    <property type="match status" value="1"/>
</dbReference>
<dbReference type="PANTHER" id="PTHR11538">
    <property type="entry name" value="PHENYLALANYL-TRNA SYNTHETASE"/>
    <property type="match status" value="1"/>
</dbReference>
<dbReference type="SUPFAM" id="SSF53335">
    <property type="entry name" value="S-adenosyl-L-methionine-dependent methyltransferases"/>
    <property type="match status" value="1"/>
</dbReference>
<dbReference type="STRING" id="429701.A0A2G9HP51"/>
<dbReference type="GO" id="GO:0070475">
    <property type="term" value="P:rRNA base methylation"/>
    <property type="evidence" value="ECO:0007669"/>
    <property type="project" value="InterPro"/>
</dbReference>
<dbReference type="PANTHER" id="PTHR11538:SF26">
    <property type="entry name" value="FERREDOXIN-FOLD ANTICODON-BINDING DOMAIN-CONTAINING PROTEIN 1"/>
    <property type="match status" value="1"/>
</dbReference>
<dbReference type="InterPro" id="IPR019446">
    <property type="entry name" value="BMT5-like"/>
</dbReference>
<dbReference type="EMBL" id="NKXS01001300">
    <property type="protein sequence ID" value="PIN19308.1"/>
    <property type="molecule type" value="Genomic_DNA"/>
</dbReference>
<comment type="caution">
    <text evidence="2">The sequence shown here is derived from an EMBL/GenBank/DDBJ whole genome shotgun (WGS) entry which is preliminary data.</text>
</comment>
<gene>
    <name evidence="2" type="ORF">CDL12_08016</name>
</gene>
<sequence length="324" mass="36723">MDMEMMRELRGGRRDDRWIKHYSSNHDILLVGDGDFSFSLCLAMAFCSATNIVATSLDSYDVLILKYKNAKANVATLRNLGASVIHEVDATTMSNLPYLQLKKFHRIIFNFPHAGFHGNESNPDIITMHRNLVRGFLMNASSMLRVDGEIHISHKITAPFGSWRIVDLGFECSLRLIGLDDFRIEDYPGYQNKRGSGSRSDEPFPLGKCSTFRFTLCPVPGYMSVQHWQPPVNPSPFTSNVNNTNECLRIFGGYLNHVEQTFGSTSYNDVYESVHEALRLGYEMYVGAAPGRPLTGYISILEELHRLSILRADRLRQMLLSLDQ</sequence>
<feature type="domain" description="25S rRNA (uridine-N(3))-methyltransferase BMT5-like" evidence="1">
    <location>
        <begin position="29"/>
        <end position="194"/>
    </location>
</feature>
<dbReference type="Pfam" id="PF10354">
    <property type="entry name" value="BMT5-like"/>
    <property type="match status" value="1"/>
</dbReference>